<proteinExistence type="predicted"/>
<reference evidence="2" key="2">
    <citation type="submission" date="2020-09" db="EMBL/GenBank/DDBJ databases">
        <authorList>
            <person name="Sun Q."/>
            <person name="Ohkuma M."/>
        </authorList>
    </citation>
    <scope>NUCLEOTIDE SEQUENCE</scope>
    <source>
        <strain evidence="2">JCM 11219</strain>
    </source>
</reference>
<gene>
    <name evidence="2" type="ORF">GCM10007112_18410</name>
</gene>
<keyword evidence="1" id="KW-0472">Membrane</keyword>
<comment type="caution">
    <text evidence="2">The sequence shown here is derived from an EMBL/GenBank/DDBJ whole genome shotgun (WGS) entry which is preliminary data.</text>
</comment>
<name>A0A830EG45_9CREN</name>
<organism evidence="2 3">
    <name type="scientific">Vulcanisaeta souniana JCM 11219</name>
    <dbReference type="NCBI Taxonomy" id="1293586"/>
    <lineage>
        <taxon>Archaea</taxon>
        <taxon>Thermoproteota</taxon>
        <taxon>Thermoprotei</taxon>
        <taxon>Thermoproteales</taxon>
        <taxon>Thermoproteaceae</taxon>
        <taxon>Vulcanisaeta</taxon>
    </lineage>
</organism>
<sequence>MTDDERVNDDTQPSCAVVLILVENLPDLVGNDTSVIVLVVLIIIGLLKIHVVSNEPLYACTS</sequence>
<evidence type="ECO:0000313" key="2">
    <source>
        <dbReference type="EMBL" id="GGI82015.1"/>
    </source>
</evidence>
<evidence type="ECO:0000256" key="1">
    <source>
        <dbReference type="SAM" id="Phobius"/>
    </source>
</evidence>
<reference evidence="2" key="1">
    <citation type="journal article" date="2014" name="Int. J. Syst. Evol. Microbiol.">
        <title>Complete genome sequence of Corynebacterium casei LMG S-19264T (=DSM 44701T), isolated from a smear-ripened cheese.</title>
        <authorList>
            <consortium name="US DOE Joint Genome Institute (JGI-PGF)"/>
            <person name="Walter F."/>
            <person name="Albersmeier A."/>
            <person name="Kalinowski J."/>
            <person name="Ruckert C."/>
        </authorList>
    </citation>
    <scope>NUCLEOTIDE SEQUENCE</scope>
    <source>
        <strain evidence="2">JCM 11219</strain>
    </source>
</reference>
<keyword evidence="1" id="KW-1133">Transmembrane helix</keyword>
<keyword evidence="1" id="KW-0812">Transmembrane</keyword>
<evidence type="ECO:0000313" key="3">
    <source>
        <dbReference type="Proteomes" id="UP000657075"/>
    </source>
</evidence>
<dbReference type="Proteomes" id="UP000657075">
    <property type="component" value="Unassembled WGS sequence"/>
</dbReference>
<protein>
    <submittedName>
        <fullName evidence="2">Uncharacterized protein</fullName>
    </submittedName>
</protein>
<dbReference type="AlphaFoldDB" id="A0A830EG45"/>
<dbReference type="EMBL" id="BMNM01000008">
    <property type="protein sequence ID" value="GGI82015.1"/>
    <property type="molecule type" value="Genomic_DNA"/>
</dbReference>
<accession>A0A830EG45</accession>
<feature type="transmembrane region" description="Helical" evidence="1">
    <location>
        <begin position="28"/>
        <end position="47"/>
    </location>
</feature>